<sequence>MIRSEGQGSLVVRTVEKAKRSRSASQRLNFFHGAYDSKHHPIDFFPFQFGENVLIKLNTISKLCNDPNKEENDNCLSNEMQDFPLSSYTILVEMLKSFKLPVVSGALHPRDGCLADIVLESREGALDIQLEAELCVQKQITKATS</sequence>
<dbReference type="AlphaFoldDB" id="A0A1W6EWB9"/>
<evidence type="ECO:0000313" key="1">
    <source>
        <dbReference type="EMBL" id="ARK20021.1"/>
    </source>
</evidence>
<proteinExistence type="evidence at transcript level"/>
<reference evidence="1" key="1">
    <citation type="submission" date="2017-02" db="EMBL/GenBank/DDBJ databases">
        <title>Parasitoid Jewel Wasp Mounts Multi-Pronged Neurochemical Attack to Hijack a Host Brain.</title>
        <authorList>
            <person name="Arvidson R.S."/>
            <person name="Kaiser M."/>
            <person name="Libersat F."/>
            <person name="Adams M.E."/>
        </authorList>
    </citation>
    <scope>NUCLEOTIDE SEQUENCE</scope>
    <source>
        <strain evidence="1">239</strain>
    </source>
</reference>
<protein>
    <submittedName>
        <fullName evidence="1">Venom protein</fullName>
    </submittedName>
</protein>
<dbReference type="EMBL" id="KY563612">
    <property type="protein sequence ID" value="ARK20021.1"/>
    <property type="molecule type" value="mRNA"/>
</dbReference>
<accession>A0A1W6EWB9</accession>
<organism evidence="1">
    <name type="scientific">Ampulex compressa</name>
    <name type="common">Emerald cockroach wasp</name>
    <dbReference type="NCBI Taxonomy" id="860918"/>
    <lineage>
        <taxon>Eukaryota</taxon>
        <taxon>Metazoa</taxon>
        <taxon>Ecdysozoa</taxon>
        <taxon>Arthropoda</taxon>
        <taxon>Hexapoda</taxon>
        <taxon>Insecta</taxon>
        <taxon>Pterygota</taxon>
        <taxon>Neoptera</taxon>
        <taxon>Endopterygota</taxon>
        <taxon>Hymenoptera</taxon>
        <taxon>Apocrita</taxon>
        <taxon>Aculeata</taxon>
        <taxon>Apoidea</taxon>
        <taxon>Ampulicidae</taxon>
        <taxon>Ampulicini</taxon>
        <taxon>Ampulex</taxon>
    </lineage>
</organism>
<name>A0A1W6EWB9_AMPCP</name>